<dbReference type="PaxDb" id="2903-EOD09343"/>
<dbReference type="KEGG" id="ehx:EMIHUDRAFT_197695"/>
<dbReference type="SUPFAM" id="SSF57414">
    <property type="entry name" value="Hairpin loop containing domain-like"/>
    <property type="match status" value="1"/>
</dbReference>
<sequence>MVTELALCQSFHTTYAAESYADPVAAGTYSMGFKSSTDADCSAHWGPDNSCQHVYGHNTKRLTGVTIEECMIACCNAQARYDFVCLSFDWFAVEGSTCDLSDEGPSTVGLTVNGQHVDGHNTKRLTDVTIVDCMIACCDAQARYGFVCLSFDWYADEVVEQESTCDLSDEGPSTVALTAPGVNGGEYDNYALVPLPPPDAGQANGDPHLMLAHGGKADFRGTDKGIYNFLSAENLSLNMMTEFADFYLHDTDHPRHKLVHGSFLTQAHIVAKTGGGRTVRASYWASKIGPLNIGWMNATIDRQQAFALGPHTTKVVDDVTLHMDYSSLHVTTGEWELAVTPQAVERSVAGPVRRIDVQMTPRVAESQLSVPPHGMIGQSWDGDNKAVFGEEDEFPVRGEYTTSAMAEGAIEGVPTDYLMSSPYATDFKYSRFGLDHASPRDVSKLTGRIKAASPQAANGAGVVEKEMELSAGQVS</sequence>
<evidence type="ECO:0000313" key="1">
    <source>
        <dbReference type="EnsemblProtists" id="EOD09343"/>
    </source>
</evidence>
<evidence type="ECO:0008006" key="3">
    <source>
        <dbReference type="Google" id="ProtNLM"/>
    </source>
</evidence>
<dbReference type="EnsemblProtists" id="EOD09343">
    <property type="protein sequence ID" value="EOD09343"/>
    <property type="gene ID" value="EMIHUDRAFT_197695"/>
</dbReference>
<dbReference type="Proteomes" id="UP000013827">
    <property type="component" value="Unassembled WGS sequence"/>
</dbReference>
<dbReference type="AlphaFoldDB" id="A0A0D3IDK8"/>
<name>A0A0D3IDK8_EMIH1</name>
<organism evidence="1 2">
    <name type="scientific">Emiliania huxleyi (strain CCMP1516)</name>
    <dbReference type="NCBI Taxonomy" id="280463"/>
    <lineage>
        <taxon>Eukaryota</taxon>
        <taxon>Haptista</taxon>
        <taxon>Haptophyta</taxon>
        <taxon>Prymnesiophyceae</taxon>
        <taxon>Isochrysidales</taxon>
        <taxon>Noelaerhabdaceae</taxon>
        <taxon>Emiliania</taxon>
    </lineage>
</organism>
<reference evidence="1" key="2">
    <citation type="submission" date="2024-10" db="UniProtKB">
        <authorList>
            <consortium name="EnsemblProtists"/>
        </authorList>
    </citation>
    <scope>IDENTIFICATION</scope>
</reference>
<evidence type="ECO:0000313" key="2">
    <source>
        <dbReference type="Proteomes" id="UP000013827"/>
    </source>
</evidence>
<dbReference type="HOGENOM" id="CLU_045621_0_0_1"/>
<reference evidence="2" key="1">
    <citation type="journal article" date="2013" name="Nature">
        <title>Pan genome of the phytoplankton Emiliania underpins its global distribution.</title>
        <authorList>
            <person name="Read B.A."/>
            <person name="Kegel J."/>
            <person name="Klute M.J."/>
            <person name="Kuo A."/>
            <person name="Lefebvre S.C."/>
            <person name="Maumus F."/>
            <person name="Mayer C."/>
            <person name="Miller J."/>
            <person name="Monier A."/>
            <person name="Salamov A."/>
            <person name="Young J."/>
            <person name="Aguilar M."/>
            <person name="Claverie J.M."/>
            <person name="Frickenhaus S."/>
            <person name="Gonzalez K."/>
            <person name="Herman E.K."/>
            <person name="Lin Y.C."/>
            <person name="Napier J."/>
            <person name="Ogata H."/>
            <person name="Sarno A.F."/>
            <person name="Shmutz J."/>
            <person name="Schroeder D."/>
            <person name="de Vargas C."/>
            <person name="Verret F."/>
            <person name="von Dassow P."/>
            <person name="Valentin K."/>
            <person name="Van de Peer Y."/>
            <person name="Wheeler G."/>
            <person name="Dacks J.B."/>
            <person name="Delwiche C.F."/>
            <person name="Dyhrman S.T."/>
            <person name="Glockner G."/>
            <person name="John U."/>
            <person name="Richards T."/>
            <person name="Worden A.Z."/>
            <person name="Zhang X."/>
            <person name="Grigoriev I.V."/>
            <person name="Allen A.E."/>
            <person name="Bidle K."/>
            <person name="Borodovsky M."/>
            <person name="Bowler C."/>
            <person name="Brownlee C."/>
            <person name="Cock J.M."/>
            <person name="Elias M."/>
            <person name="Gladyshev V.N."/>
            <person name="Groth M."/>
            <person name="Guda C."/>
            <person name="Hadaegh A."/>
            <person name="Iglesias-Rodriguez M.D."/>
            <person name="Jenkins J."/>
            <person name="Jones B.M."/>
            <person name="Lawson T."/>
            <person name="Leese F."/>
            <person name="Lindquist E."/>
            <person name="Lobanov A."/>
            <person name="Lomsadze A."/>
            <person name="Malik S.B."/>
            <person name="Marsh M.E."/>
            <person name="Mackinder L."/>
            <person name="Mock T."/>
            <person name="Mueller-Roeber B."/>
            <person name="Pagarete A."/>
            <person name="Parker M."/>
            <person name="Probert I."/>
            <person name="Quesneville H."/>
            <person name="Raines C."/>
            <person name="Rensing S.A."/>
            <person name="Riano-Pachon D.M."/>
            <person name="Richier S."/>
            <person name="Rokitta S."/>
            <person name="Shiraiwa Y."/>
            <person name="Soanes D.M."/>
            <person name="van der Giezen M."/>
            <person name="Wahlund T.M."/>
            <person name="Williams B."/>
            <person name="Wilson W."/>
            <person name="Wolfe G."/>
            <person name="Wurch L.L."/>
        </authorList>
    </citation>
    <scope>NUCLEOTIDE SEQUENCE</scope>
</reference>
<keyword evidence="2" id="KW-1185">Reference proteome</keyword>
<dbReference type="GeneID" id="17255563"/>
<dbReference type="RefSeq" id="XP_005761772.1">
    <property type="nucleotide sequence ID" value="XM_005761715.1"/>
</dbReference>
<dbReference type="Gene3D" id="3.50.4.10">
    <property type="entry name" value="Hepatocyte Growth Factor"/>
    <property type="match status" value="2"/>
</dbReference>
<proteinExistence type="predicted"/>
<accession>A0A0D3IDK8</accession>
<protein>
    <recommendedName>
        <fullName evidence="3">Apple domain-containing protein</fullName>
    </recommendedName>
</protein>